<proteinExistence type="predicted"/>
<organism evidence="1 2">
    <name type="scientific">SAR86 cluster bacterium</name>
    <dbReference type="NCBI Taxonomy" id="2030880"/>
    <lineage>
        <taxon>Bacteria</taxon>
        <taxon>Pseudomonadati</taxon>
        <taxon>Pseudomonadota</taxon>
        <taxon>Gammaproteobacteria</taxon>
        <taxon>SAR86 cluster</taxon>
    </lineage>
</organism>
<evidence type="ECO:0000313" key="1">
    <source>
        <dbReference type="EMBL" id="MBA4692832.1"/>
    </source>
</evidence>
<dbReference type="InterPro" id="IPR010710">
    <property type="entry name" value="DUF1289"/>
</dbReference>
<dbReference type="Proteomes" id="UP000551848">
    <property type="component" value="Unassembled WGS sequence"/>
</dbReference>
<comment type="caution">
    <text evidence="1">The sequence shown here is derived from an EMBL/GenBank/DDBJ whole genome shotgun (WGS) entry which is preliminary data.</text>
</comment>
<accession>A0A838Y702</accession>
<gene>
    <name evidence="1" type="ORF">H2072_03705</name>
</gene>
<evidence type="ECO:0000313" key="2">
    <source>
        <dbReference type="Proteomes" id="UP000551848"/>
    </source>
</evidence>
<dbReference type="AlphaFoldDB" id="A0A838Y702"/>
<dbReference type="Pfam" id="PF06945">
    <property type="entry name" value="DUF1289"/>
    <property type="match status" value="1"/>
</dbReference>
<sequence length="64" mass="7384">MSPYEAQKSPCVDICQFSGPKGWCIGCGRTRDDCKKWKSLKPYAIKSLRKELNKRMDQMAKLDN</sequence>
<protein>
    <submittedName>
        <fullName evidence="1">DUF1289 domain-containing protein</fullName>
    </submittedName>
</protein>
<dbReference type="EMBL" id="JACETL010000045">
    <property type="protein sequence ID" value="MBA4692832.1"/>
    <property type="molecule type" value="Genomic_DNA"/>
</dbReference>
<reference evidence="1 2" key="1">
    <citation type="submission" date="2020-06" db="EMBL/GenBank/DDBJ databases">
        <title>Dysbiosis in marine aquaculture revealed through microbiome analysis: reverse ecology for environmental sustainability.</title>
        <authorList>
            <person name="Haro-Moreno J.M."/>
            <person name="Coutinho F.H."/>
            <person name="Zaragoza-Solas A."/>
            <person name="Picazo A."/>
            <person name="Almagro-Moreno S."/>
            <person name="Lopez-Perez M."/>
        </authorList>
    </citation>
    <scope>NUCLEOTIDE SEQUENCE [LARGE SCALE GENOMIC DNA]</scope>
    <source>
        <strain evidence="1">MCMED-G41</strain>
    </source>
</reference>
<name>A0A838Y702_9GAMM</name>